<name>A0A645F091_9ZZZZ</name>
<organism evidence="2">
    <name type="scientific">bioreactor metagenome</name>
    <dbReference type="NCBI Taxonomy" id="1076179"/>
    <lineage>
        <taxon>unclassified sequences</taxon>
        <taxon>metagenomes</taxon>
        <taxon>ecological metagenomes</taxon>
    </lineage>
</organism>
<reference evidence="2" key="1">
    <citation type="submission" date="2019-08" db="EMBL/GenBank/DDBJ databases">
        <authorList>
            <person name="Kucharzyk K."/>
            <person name="Murdoch R.W."/>
            <person name="Higgins S."/>
            <person name="Loffler F."/>
        </authorList>
    </citation>
    <scope>NUCLEOTIDE SEQUENCE</scope>
</reference>
<evidence type="ECO:0000313" key="2">
    <source>
        <dbReference type="EMBL" id="MPN07718.1"/>
    </source>
</evidence>
<comment type="caution">
    <text evidence="2">The sequence shown here is derived from an EMBL/GenBank/DDBJ whole genome shotgun (WGS) entry which is preliminary data.</text>
</comment>
<gene>
    <name evidence="2" type="ORF">SDC9_154989</name>
</gene>
<protein>
    <recommendedName>
        <fullName evidence="1">PASTA domain-containing protein</fullName>
    </recommendedName>
</protein>
<proteinExistence type="predicted"/>
<feature type="domain" description="PASTA" evidence="1">
    <location>
        <begin position="18"/>
        <end position="79"/>
    </location>
</feature>
<dbReference type="CDD" id="cd06577">
    <property type="entry name" value="PASTA_pknB"/>
    <property type="match status" value="2"/>
</dbReference>
<dbReference type="EMBL" id="VSSQ01053723">
    <property type="protein sequence ID" value="MPN07718.1"/>
    <property type="molecule type" value="Genomic_DNA"/>
</dbReference>
<dbReference type="SUPFAM" id="SSF54184">
    <property type="entry name" value="Penicillin-binding protein 2x (pbp-2x), c-terminal domain"/>
    <property type="match status" value="2"/>
</dbReference>
<dbReference type="PROSITE" id="PS51178">
    <property type="entry name" value="PASTA"/>
    <property type="match status" value="2"/>
</dbReference>
<sequence length="148" mass="15243">MLEQCLKYYGYKPTQSTGTETVEVPLLIGKTAQEAKSALQAVGLVAEEDASGTGAISAQMPAAGTTVTKGSSVLVYSSEITQEPAQKVEVPDLTGKSKLRAYDALKEAGLIMDENALAAAGGAVESQSPKAGTMVEAGSVVTVRFKSD</sequence>
<accession>A0A645F091</accession>
<dbReference type="SMART" id="SM00740">
    <property type="entry name" value="PASTA"/>
    <property type="match status" value="2"/>
</dbReference>
<feature type="domain" description="PASTA" evidence="1">
    <location>
        <begin position="84"/>
        <end position="147"/>
    </location>
</feature>
<dbReference type="Gene3D" id="3.30.10.20">
    <property type="match status" value="2"/>
</dbReference>
<dbReference type="AlphaFoldDB" id="A0A645F091"/>
<evidence type="ECO:0000259" key="1">
    <source>
        <dbReference type="PROSITE" id="PS51178"/>
    </source>
</evidence>
<dbReference type="Pfam" id="PF03793">
    <property type="entry name" value="PASTA"/>
    <property type="match status" value="2"/>
</dbReference>
<dbReference type="InterPro" id="IPR005543">
    <property type="entry name" value="PASTA_dom"/>
</dbReference>